<dbReference type="PATRIC" id="fig|49338.4.peg.2559"/>
<dbReference type="PANTHER" id="PTHR40032">
    <property type="entry name" value="EXPORTED PROTEIN-RELATED"/>
    <property type="match status" value="1"/>
</dbReference>
<dbReference type="AlphaFoldDB" id="A0A098B313"/>
<name>A0A098B313_DESHA</name>
<dbReference type="Pfam" id="PF12671">
    <property type="entry name" value="Amidase_6"/>
    <property type="match status" value="1"/>
</dbReference>
<protein>
    <submittedName>
        <fullName evidence="2">Amidase domain</fullName>
    </submittedName>
</protein>
<gene>
    <name evidence="2" type="ORF">DPCES_2379</name>
</gene>
<evidence type="ECO:0000313" key="2">
    <source>
        <dbReference type="EMBL" id="CDX02266.1"/>
    </source>
</evidence>
<dbReference type="RefSeq" id="WP_245281005.1">
    <property type="nucleotide sequence ID" value="NZ_LK996017.1"/>
</dbReference>
<dbReference type="InterPro" id="IPR024301">
    <property type="entry name" value="Amidase_6"/>
</dbReference>
<organism evidence="2">
    <name type="scientific">Desulfitobacterium hafniense</name>
    <name type="common">Desulfitobacterium frappieri</name>
    <dbReference type="NCBI Taxonomy" id="49338"/>
    <lineage>
        <taxon>Bacteria</taxon>
        <taxon>Bacillati</taxon>
        <taxon>Bacillota</taxon>
        <taxon>Clostridia</taxon>
        <taxon>Eubacteriales</taxon>
        <taxon>Desulfitobacteriaceae</taxon>
        <taxon>Desulfitobacterium</taxon>
    </lineage>
</organism>
<feature type="domain" description="Putative amidase" evidence="1">
    <location>
        <begin position="158"/>
        <end position="315"/>
    </location>
</feature>
<dbReference type="EMBL" id="LK996017">
    <property type="protein sequence ID" value="CDX02266.1"/>
    <property type="molecule type" value="Genomic_DNA"/>
</dbReference>
<evidence type="ECO:0000259" key="1">
    <source>
        <dbReference type="Pfam" id="PF12671"/>
    </source>
</evidence>
<proteinExistence type="predicted"/>
<dbReference type="PANTHER" id="PTHR40032:SF1">
    <property type="entry name" value="EXPORTED PROTEIN"/>
    <property type="match status" value="1"/>
</dbReference>
<sequence length="340" mass="39480">MELLADFFTDPKSNKFYNFQSKRLEYSIQKPKILEYSIADILTKFDYKSIDINDDSIIVDVVVDKFVKLNFDEKYDPMRSEHRITLKNIDNKLYIEKDEYTDEFMELYGMDCDFDQLIQDLKDGYAKILRDNIKYANDPRIQESELEPSSSPGDYYVSYNRSNAVYYARLYSDNNGHSTSNYNNAQFSSYGTNDCQNFVSQCIWYGFGGRNSANKDLPMTAEWWANKTDTNTNWYWVNTAHFYNYITGNYASDNYGVRGITTSIASLQPGDYVYDTSNGGHVMFVSKVGDTNGDGQNDLGGIEICAHTYNHKDYRLIDTDTNLSNCIFVKVFNFKWNNEF</sequence>
<accession>A0A098B313</accession>
<reference evidence="2" key="1">
    <citation type="submission" date="2014-07" db="EMBL/GenBank/DDBJ databases">
        <authorList>
            <person name="Hornung V.Bastian."/>
        </authorList>
    </citation>
    <scope>NUCLEOTIDE SEQUENCE</scope>
    <source>
        <strain evidence="2">PCE-S</strain>
    </source>
</reference>